<reference evidence="1 2" key="1">
    <citation type="submission" date="2017-03" db="EMBL/GenBank/DDBJ databases">
        <title>Genome analysis of Rhizobial strains effectives or ineffectives for nitrogen fixation isolated from bean seeds.</title>
        <authorList>
            <person name="Peralta H."/>
            <person name="Aguilar-Vera A."/>
            <person name="Mora Y."/>
            <person name="Vargas-Lagunas C."/>
            <person name="Girard L."/>
            <person name="Mora J."/>
        </authorList>
    </citation>
    <scope>NUCLEOTIDE SEQUENCE [LARGE SCALE GENOMIC DNA]</scope>
    <source>
        <strain evidence="1 2">CCGM3</strain>
    </source>
</reference>
<comment type="caution">
    <text evidence="1">The sequence shown here is derived from an EMBL/GenBank/DDBJ whole genome shotgun (WGS) entry which is preliminary data.</text>
</comment>
<proteinExistence type="predicted"/>
<dbReference type="OrthoDB" id="7360668at2"/>
<evidence type="ECO:0000313" key="2">
    <source>
        <dbReference type="Proteomes" id="UP000254939"/>
    </source>
</evidence>
<accession>A0A370KIP9</accession>
<gene>
    <name evidence="1" type="ORF">B5K06_25385</name>
</gene>
<name>A0A370KIP9_9HYPH</name>
<protein>
    <recommendedName>
        <fullName evidence="3">DUF1488 domain-containing protein</fullName>
    </recommendedName>
</protein>
<sequence length="87" mass="9471">MALNFPNRSRSFDRARKGVSFIGYDGMFEVRFLIEAAALGNSGMANTSEAACLDAFDAARATIQEAACRAYASRRGNSFTLTAHDIR</sequence>
<organism evidence="1 2">
    <name type="scientific">Rhizobium grahamii</name>
    <dbReference type="NCBI Taxonomy" id="1120045"/>
    <lineage>
        <taxon>Bacteria</taxon>
        <taxon>Pseudomonadati</taxon>
        <taxon>Pseudomonadota</taxon>
        <taxon>Alphaproteobacteria</taxon>
        <taxon>Hyphomicrobiales</taxon>
        <taxon>Rhizobiaceae</taxon>
        <taxon>Rhizobium/Agrobacterium group</taxon>
        <taxon>Rhizobium</taxon>
    </lineage>
</organism>
<dbReference type="RefSeq" id="WP_016558101.1">
    <property type="nucleotide sequence ID" value="NZ_KZ857266.1"/>
</dbReference>
<dbReference type="InterPro" id="IPR009962">
    <property type="entry name" value="DUF1488"/>
</dbReference>
<dbReference type="Pfam" id="PF07369">
    <property type="entry name" value="DUF1488"/>
    <property type="match status" value="1"/>
</dbReference>
<evidence type="ECO:0008006" key="3">
    <source>
        <dbReference type="Google" id="ProtNLM"/>
    </source>
</evidence>
<evidence type="ECO:0000313" key="1">
    <source>
        <dbReference type="EMBL" id="RDJ05769.1"/>
    </source>
</evidence>
<dbReference type="AlphaFoldDB" id="A0A370KIP9"/>
<dbReference type="Proteomes" id="UP000254939">
    <property type="component" value="Unassembled WGS sequence"/>
</dbReference>
<dbReference type="EMBL" id="NAAC01000031">
    <property type="protein sequence ID" value="RDJ05769.1"/>
    <property type="molecule type" value="Genomic_DNA"/>
</dbReference>